<dbReference type="RefSeq" id="WP_047806120.1">
    <property type="nucleotide sequence ID" value="NZ_CP011805.1"/>
</dbReference>
<dbReference type="AlphaFoldDB" id="A0A0G3X8X2"/>
<organism evidence="1 2">
    <name type="scientific">Pelagerythrobacter marensis</name>
    <dbReference type="NCBI Taxonomy" id="543877"/>
    <lineage>
        <taxon>Bacteria</taxon>
        <taxon>Pseudomonadati</taxon>
        <taxon>Pseudomonadota</taxon>
        <taxon>Alphaproteobacteria</taxon>
        <taxon>Sphingomonadales</taxon>
        <taxon>Erythrobacteraceae</taxon>
        <taxon>Pelagerythrobacter</taxon>
    </lineage>
</organism>
<dbReference type="EMBL" id="CP011805">
    <property type="protein sequence ID" value="AKM07044.1"/>
    <property type="molecule type" value="Genomic_DNA"/>
</dbReference>
<dbReference type="OrthoDB" id="7594050at2"/>
<dbReference type="STRING" id="543877.AM2010_967"/>
<gene>
    <name evidence="1" type="ORF">AM2010_967</name>
</gene>
<sequence length="170" mass="17972">MIATVGLPLALYPQIIHAETSSPPAPAQYESAVRFGLPALFTGYRTTCASQLDANGYTAVNADRLTEKFSDGADAHWPAAKSVLFTLGGEHGVEHEMLSEMPDDALKPFVYALLEQIAATEIKPDNCADVERGLELLDPLPADNIAGLIGFIMELTGKDDAGAAQTLGGN</sequence>
<dbReference type="KEGG" id="amx:AM2010_967"/>
<protein>
    <submittedName>
        <fullName evidence="1">Uncharacterized protein</fullName>
    </submittedName>
</protein>
<accession>A0A0G3X8X2</accession>
<reference evidence="1 2" key="1">
    <citation type="submission" date="2015-06" db="EMBL/GenBank/DDBJ databases">
        <authorList>
            <person name="Kim K.M."/>
        </authorList>
    </citation>
    <scope>NUCLEOTIDE SEQUENCE [LARGE SCALE GENOMIC DNA]</scope>
    <source>
        <strain evidence="1 2">KCTC 22370</strain>
    </source>
</reference>
<name>A0A0G3X8X2_9SPHN</name>
<dbReference type="Proteomes" id="UP000037643">
    <property type="component" value="Chromosome"/>
</dbReference>
<keyword evidence="2" id="KW-1185">Reference proteome</keyword>
<proteinExistence type="predicted"/>
<evidence type="ECO:0000313" key="2">
    <source>
        <dbReference type="Proteomes" id="UP000037643"/>
    </source>
</evidence>
<dbReference type="PATRIC" id="fig|543877.4.peg.977"/>
<evidence type="ECO:0000313" key="1">
    <source>
        <dbReference type="EMBL" id="AKM07044.1"/>
    </source>
</evidence>